<comment type="caution">
    <text evidence="2">The sequence shown here is derived from an EMBL/GenBank/DDBJ whole genome shotgun (WGS) entry which is preliminary data.</text>
</comment>
<evidence type="ECO:0000313" key="3">
    <source>
        <dbReference type="Proteomes" id="UP000585474"/>
    </source>
</evidence>
<organism evidence="2 3">
    <name type="scientific">Actinidia rufa</name>
    <dbReference type="NCBI Taxonomy" id="165716"/>
    <lineage>
        <taxon>Eukaryota</taxon>
        <taxon>Viridiplantae</taxon>
        <taxon>Streptophyta</taxon>
        <taxon>Embryophyta</taxon>
        <taxon>Tracheophyta</taxon>
        <taxon>Spermatophyta</taxon>
        <taxon>Magnoliopsida</taxon>
        <taxon>eudicotyledons</taxon>
        <taxon>Gunneridae</taxon>
        <taxon>Pentapetalae</taxon>
        <taxon>asterids</taxon>
        <taxon>Ericales</taxon>
        <taxon>Actinidiaceae</taxon>
        <taxon>Actinidia</taxon>
    </lineage>
</organism>
<dbReference type="PANTHER" id="PTHR14241:SF24">
    <property type="entry name" value="G DOMAIN-CONTAINING PROTEIN"/>
    <property type="match status" value="1"/>
</dbReference>
<evidence type="ECO:0000313" key="2">
    <source>
        <dbReference type="EMBL" id="GFZ13930.1"/>
    </source>
</evidence>
<accession>A0A7J0GSX3</accession>
<evidence type="ECO:0000256" key="1">
    <source>
        <dbReference type="SAM" id="Phobius"/>
    </source>
</evidence>
<dbReference type="AlphaFoldDB" id="A0A7J0GSX3"/>
<feature type="transmembrane region" description="Helical" evidence="1">
    <location>
        <begin position="295"/>
        <end position="318"/>
    </location>
</feature>
<protein>
    <recommendedName>
        <fullName evidence="4">P-loop containing nucleoside triphosphate hydrolases superfamily protein</fullName>
    </recommendedName>
</protein>
<dbReference type="OrthoDB" id="740966at2759"/>
<sequence>MKNQIPFGEQDQADQPPASTLCWWRTAAESGRHKVGEEFSDLSGLTPRLKVIRELERLALVAPEGLDDLRHKLLTYRSGDFWLPTGGIKKEEMEIPPLITVSVGGSSNYTTMYMEEHNVLRSMRNGFCMYDTRGFDCYEMSEGLEEVKAWVADGVRHYQLCSRPGDKEPCGGVALSMGSQLSSSRFAKRQVNCVMVVADLAEINKGFKDGDLKRIEATRELFQCPSIRKSNENPILILTHGDMLSCEERINARLKIGILPEESDPVTAFALTEAIYRALLQSDRTHLPKRKLKDWVLTFLSWIMCSIAAFFAMLALFFSKLGCNKKKL</sequence>
<keyword evidence="1" id="KW-1133">Transmembrane helix</keyword>
<evidence type="ECO:0008006" key="4">
    <source>
        <dbReference type="Google" id="ProtNLM"/>
    </source>
</evidence>
<keyword evidence="1" id="KW-0472">Membrane</keyword>
<dbReference type="EMBL" id="BJWL01000024">
    <property type="protein sequence ID" value="GFZ13930.1"/>
    <property type="molecule type" value="Genomic_DNA"/>
</dbReference>
<keyword evidence="3" id="KW-1185">Reference proteome</keyword>
<name>A0A7J0GSX3_9ERIC</name>
<reference evidence="2 3" key="1">
    <citation type="submission" date="2019-07" db="EMBL/GenBank/DDBJ databases">
        <title>De Novo Assembly of kiwifruit Actinidia rufa.</title>
        <authorList>
            <person name="Sugita-Konishi S."/>
            <person name="Sato K."/>
            <person name="Mori E."/>
            <person name="Abe Y."/>
            <person name="Kisaki G."/>
            <person name="Hamano K."/>
            <person name="Suezawa K."/>
            <person name="Otani M."/>
            <person name="Fukuda T."/>
            <person name="Manabe T."/>
            <person name="Gomi K."/>
            <person name="Tabuchi M."/>
            <person name="Akimitsu K."/>
            <person name="Kataoka I."/>
        </authorList>
    </citation>
    <scope>NUCLEOTIDE SEQUENCE [LARGE SCALE GENOMIC DNA]</scope>
    <source>
        <strain evidence="3">cv. Fuchu</strain>
    </source>
</reference>
<gene>
    <name evidence="2" type="ORF">Acr_24g0001200</name>
</gene>
<proteinExistence type="predicted"/>
<dbReference type="PANTHER" id="PTHR14241">
    <property type="entry name" value="INTERFERON-INDUCED PROTEIN 44"/>
    <property type="match status" value="1"/>
</dbReference>
<dbReference type="Proteomes" id="UP000585474">
    <property type="component" value="Unassembled WGS sequence"/>
</dbReference>
<keyword evidence="1" id="KW-0812">Transmembrane</keyword>